<evidence type="ECO:0000313" key="2">
    <source>
        <dbReference type="Proteomes" id="UP000526033"/>
    </source>
</evidence>
<reference evidence="1 2" key="1">
    <citation type="journal article" date="2020" name="Biotechnol. Biofuels">
        <title>New insights from the biogas microbiome by comprehensive genome-resolved metagenomics of nearly 1600 species originating from multiple anaerobic digesters.</title>
        <authorList>
            <person name="Campanaro S."/>
            <person name="Treu L."/>
            <person name="Rodriguez-R L.M."/>
            <person name="Kovalovszki A."/>
            <person name="Ziels R.M."/>
            <person name="Maus I."/>
            <person name="Zhu X."/>
            <person name="Kougias P.G."/>
            <person name="Basile A."/>
            <person name="Luo G."/>
            <person name="Schluter A."/>
            <person name="Konstantinidis K.T."/>
            <person name="Angelidaki I."/>
        </authorList>
    </citation>
    <scope>NUCLEOTIDE SEQUENCE [LARGE SCALE GENOMIC DNA]</scope>
    <source>
        <strain evidence="1">AS27yjCOA_165</strain>
    </source>
</reference>
<evidence type="ECO:0000313" key="1">
    <source>
        <dbReference type="EMBL" id="NMB69850.1"/>
    </source>
</evidence>
<accession>A0A7X9DKH0</accession>
<proteinExistence type="predicted"/>
<dbReference type="AlphaFoldDB" id="A0A7X9DKH0"/>
<sequence length="105" mass="12069">MYLIDKTKAKNILISEGYQEQDINLLLEDYPELYDDLGSVIDIWLNTKNFVDFTYEGISLSQIMNTRGEHIITAAKTMNRLLNPNLSPEEKTRLINSLSHSVTFS</sequence>
<name>A0A7X9DKH0_UNCKA</name>
<protein>
    <submittedName>
        <fullName evidence="1">Uncharacterized protein</fullName>
    </submittedName>
</protein>
<comment type="caution">
    <text evidence="1">The sequence shown here is derived from an EMBL/GenBank/DDBJ whole genome shotgun (WGS) entry which is preliminary data.</text>
</comment>
<dbReference type="Proteomes" id="UP000526033">
    <property type="component" value="Unassembled WGS sequence"/>
</dbReference>
<organism evidence="1 2">
    <name type="scientific">candidate division WWE3 bacterium</name>
    <dbReference type="NCBI Taxonomy" id="2053526"/>
    <lineage>
        <taxon>Bacteria</taxon>
        <taxon>Katanobacteria</taxon>
    </lineage>
</organism>
<dbReference type="EMBL" id="JAAZNL010000016">
    <property type="protein sequence ID" value="NMB69850.1"/>
    <property type="molecule type" value="Genomic_DNA"/>
</dbReference>
<gene>
    <name evidence="1" type="ORF">GYA27_01435</name>
</gene>